<feature type="region of interest" description="Disordered" evidence="1">
    <location>
        <begin position="28"/>
        <end position="77"/>
    </location>
</feature>
<feature type="region of interest" description="Disordered" evidence="1">
    <location>
        <begin position="99"/>
        <end position="126"/>
    </location>
</feature>
<feature type="compositionally biased region" description="Low complexity" evidence="1">
    <location>
        <begin position="1211"/>
        <end position="1222"/>
    </location>
</feature>
<name>A0A4Y7SYU4_COPMI</name>
<feature type="compositionally biased region" description="Pro residues" evidence="1">
    <location>
        <begin position="1000"/>
        <end position="1012"/>
    </location>
</feature>
<evidence type="ECO:0000313" key="3">
    <source>
        <dbReference type="Proteomes" id="UP000298030"/>
    </source>
</evidence>
<organism evidence="2 3">
    <name type="scientific">Coprinellus micaceus</name>
    <name type="common">Glistening ink-cap mushroom</name>
    <name type="synonym">Coprinus micaceus</name>
    <dbReference type="NCBI Taxonomy" id="71717"/>
    <lineage>
        <taxon>Eukaryota</taxon>
        <taxon>Fungi</taxon>
        <taxon>Dikarya</taxon>
        <taxon>Basidiomycota</taxon>
        <taxon>Agaricomycotina</taxon>
        <taxon>Agaricomycetes</taxon>
        <taxon>Agaricomycetidae</taxon>
        <taxon>Agaricales</taxon>
        <taxon>Agaricineae</taxon>
        <taxon>Psathyrellaceae</taxon>
        <taxon>Coprinellus</taxon>
    </lineage>
</organism>
<proteinExistence type="predicted"/>
<comment type="caution">
    <text evidence="2">The sequence shown here is derived from an EMBL/GenBank/DDBJ whole genome shotgun (WGS) entry which is preliminary data.</text>
</comment>
<feature type="region of interest" description="Disordered" evidence="1">
    <location>
        <begin position="499"/>
        <end position="531"/>
    </location>
</feature>
<feature type="compositionally biased region" description="Polar residues" evidence="1">
    <location>
        <begin position="832"/>
        <end position="869"/>
    </location>
</feature>
<feature type="compositionally biased region" description="Low complexity" evidence="1">
    <location>
        <begin position="936"/>
        <end position="951"/>
    </location>
</feature>
<feature type="compositionally biased region" description="Basic and acidic residues" evidence="1">
    <location>
        <begin position="55"/>
        <end position="64"/>
    </location>
</feature>
<dbReference type="OrthoDB" id="3271284at2759"/>
<protein>
    <submittedName>
        <fullName evidence="2">Uncharacterized protein</fullName>
    </submittedName>
</protein>
<feature type="compositionally biased region" description="Polar residues" evidence="1">
    <location>
        <begin position="628"/>
        <end position="637"/>
    </location>
</feature>
<reference evidence="2 3" key="1">
    <citation type="journal article" date="2019" name="Nat. Ecol. Evol.">
        <title>Megaphylogeny resolves global patterns of mushroom evolution.</title>
        <authorList>
            <person name="Varga T."/>
            <person name="Krizsan K."/>
            <person name="Foldi C."/>
            <person name="Dima B."/>
            <person name="Sanchez-Garcia M."/>
            <person name="Sanchez-Ramirez S."/>
            <person name="Szollosi G.J."/>
            <person name="Szarkandi J.G."/>
            <person name="Papp V."/>
            <person name="Albert L."/>
            <person name="Andreopoulos W."/>
            <person name="Angelini C."/>
            <person name="Antonin V."/>
            <person name="Barry K.W."/>
            <person name="Bougher N.L."/>
            <person name="Buchanan P."/>
            <person name="Buyck B."/>
            <person name="Bense V."/>
            <person name="Catcheside P."/>
            <person name="Chovatia M."/>
            <person name="Cooper J."/>
            <person name="Damon W."/>
            <person name="Desjardin D."/>
            <person name="Finy P."/>
            <person name="Geml J."/>
            <person name="Haridas S."/>
            <person name="Hughes K."/>
            <person name="Justo A."/>
            <person name="Karasinski D."/>
            <person name="Kautmanova I."/>
            <person name="Kiss B."/>
            <person name="Kocsube S."/>
            <person name="Kotiranta H."/>
            <person name="LaButti K.M."/>
            <person name="Lechner B.E."/>
            <person name="Liimatainen K."/>
            <person name="Lipzen A."/>
            <person name="Lukacs Z."/>
            <person name="Mihaltcheva S."/>
            <person name="Morgado L.N."/>
            <person name="Niskanen T."/>
            <person name="Noordeloos M.E."/>
            <person name="Ohm R.A."/>
            <person name="Ortiz-Santana B."/>
            <person name="Ovrebo C."/>
            <person name="Racz N."/>
            <person name="Riley R."/>
            <person name="Savchenko A."/>
            <person name="Shiryaev A."/>
            <person name="Soop K."/>
            <person name="Spirin V."/>
            <person name="Szebenyi C."/>
            <person name="Tomsovsky M."/>
            <person name="Tulloss R.E."/>
            <person name="Uehling J."/>
            <person name="Grigoriev I.V."/>
            <person name="Vagvolgyi C."/>
            <person name="Papp T."/>
            <person name="Martin F.M."/>
            <person name="Miettinen O."/>
            <person name="Hibbett D.S."/>
            <person name="Nagy L.G."/>
        </authorList>
    </citation>
    <scope>NUCLEOTIDE SEQUENCE [LARGE SCALE GENOMIC DNA]</scope>
    <source>
        <strain evidence="2 3">FP101781</strain>
    </source>
</reference>
<feature type="compositionally biased region" description="Pro residues" evidence="1">
    <location>
        <begin position="673"/>
        <end position="690"/>
    </location>
</feature>
<feature type="region of interest" description="Disordered" evidence="1">
    <location>
        <begin position="617"/>
        <end position="637"/>
    </location>
</feature>
<dbReference type="Proteomes" id="UP000298030">
    <property type="component" value="Unassembled WGS sequence"/>
</dbReference>
<dbReference type="STRING" id="71717.A0A4Y7SYU4"/>
<sequence>MPALPSFMSYRPQLKDKVKSSFAIARKRLEGGPSTSSITPPAPSSLEVLDIGSDGGKDSLDFHDAGSPTTYPDLRAPSPHLQLELNLRSEEEQLSDWFATSFPRPQPSPNPRSHLPSKSVDASVYSQEDELENEILRGEDVFEERIEMMASGDVIANLQAMNASSFGRLRPESVRLNIPADDDHIQNRSRPISQLSTPLSSAVSGTTLARQLIGNGYSLSYDRRMSSKRSFRGLSRADSMTLPSQEYDDHFEVAPDAPPIPSNAGALYVAPKETRGDGSNSNARTNKLRRRSSTGSIPLSEFDSASLPASPLPPRPNSACISPTEVQQAAYPFSPLRRSPSPDSNAGSNPPFTPRKHVPPAIDVSPAAPPPVTSPEGVATSPESVLDYYSTESADSIPPIQRGFRPVFTPITEESMSQLSPPAPFAKDSRRDSQRHQPLGARSPASPRIRSMAPPQRSASDSSAIISFVPAALQPGRPPSHAFTASSASIESTLSKANSSQLSIDTSDEPLLPPPPLSQVFNRQRSGSLPSPIKVVRDEDLSTYKITVPGQGANVTPASTESFDRQEFPETATAPWSAAFSPAPPPSEPLPEVPTSAMFPSSTAQPNAAQQILLSRAATTARARHSRQVSLGNLSTYRAQQPPSALIPGQRIDEAPELVEPPQTPREGEGSTPVPPRKLVPKRSLPPSPNISPQALRVPPAQPEPIIVPPEDTASPLTPSTTQVARSPSSAASVRSTDSASTAGSSQQSARPSLKSLPPIPTTPQTPIASTVSPPPVQMARGPRPRIPQPLTLPERTVQDVVAEGSSPRPETLIHPEAHEHHQPQPYIPSGSEPSGSQQVTSSPIPLQSSRSRKSTNTIDELLQASTALGSPPPYYTVIDQNAHPPPLPPPQFRPPPVAATPSHPLPPTTPGPPPSTQSITFNNPFPSAPRESTSRARLPRPAGPMGPRGPSMQGGVSGGLSAPGARDRSASNASLVNNPPVPIAMVSPQRSLRRTPAAEQPPIPPTSPKFQPPAIKHRGYTMEAAKWTFSSSQLQGIVSKAIKDSAQTSSIRLLKLESLENEIPEELHRLEMHRTDIKSKYKALTRRRATLFESLTFHLISSSDGDSTFALRVAEELSSVALSLDQLAEELHSTDYQLAQLNTLVQVHSKSALSMALRKLNASFLKQMADNDVLQERVTALEAERDEAWKHAEEIANEYDHLHFQPQLDSPASASNRSSRVSAKRKSSIRVSKAGLRIQSRRHSARSSVASSAYGGGGLPSASSSRSPFRLEKPPPMPPIPKRRPANIITDYRSPVNGSPAPLSMDRTPDTDTRALDKAEEELYSMLGLSVPESSTMKRPRSMVGHLPSAGLSPPPISAGIPIHTLHRRPSLPGAAAMVEAQNAMTADRNAVVFTFEMLQDQDVEDGPLSSSAPYTRHFKAASPF</sequence>
<feature type="compositionally biased region" description="Low complexity" evidence="1">
    <location>
        <begin position="724"/>
        <end position="750"/>
    </location>
</feature>
<feature type="compositionally biased region" description="Polar residues" evidence="1">
    <location>
        <begin position="341"/>
        <end position="350"/>
    </location>
</feature>
<dbReference type="EMBL" id="QPFP01000045">
    <property type="protein sequence ID" value="TEB26881.1"/>
    <property type="molecule type" value="Genomic_DNA"/>
</dbReference>
<feature type="region of interest" description="Disordered" evidence="1">
    <location>
        <begin position="659"/>
        <end position="1015"/>
    </location>
</feature>
<evidence type="ECO:0000313" key="2">
    <source>
        <dbReference type="EMBL" id="TEB26881.1"/>
    </source>
</evidence>
<feature type="region of interest" description="Disordered" evidence="1">
    <location>
        <begin position="1207"/>
        <end position="1311"/>
    </location>
</feature>
<keyword evidence="3" id="KW-1185">Reference proteome</keyword>
<feature type="compositionally biased region" description="Polar residues" evidence="1">
    <location>
        <begin position="519"/>
        <end position="529"/>
    </location>
</feature>
<feature type="region of interest" description="Disordered" evidence="1">
    <location>
        <begin position="271"/>
        <end position="380"/>
    </location>
</feature>
<feature type="region of interest" description="Disordered" evidence="1">
    <location>
        <begin position="413"/>
        <end position="462"/>
    </location>
</feature>
<accession>A0A4Y7SYU4</accession>
<feature type="compositionally biased region" description="Basic and acidic residues" evidence="1">
    <location>
        <begin position="812"/>
        <end position="823"/>
    </location>
</feature>
<evidence type="ECO:0000256" key="1">
    <source>
        <dbReference type="SAM" id="MobiDB-lite"/>
    </source>
</evidence>
<gene>
    <name evidence="2" type="ORF">FA13DRAFT_1776752</name>
</gene>
<feature type="compositionally biased region" description="Pro residues" evidence="1">
    <location>
        <begin position="884"/>
        <end position="916"/>
    </location>
</feature>